<feature type="transmembrane region" description="Helical" evidence="1">
    <location>
        <begin position="61"/>
        <end position="84"/>
    </location>
</feature>
<dbReference type="RefSeq" id="WP_015798254.1">
    <property type="nucleotide sequence ID" value="NC_013124.1"/>
</dbReference>
<evidence type="ECO:0000313" key="3">
    <source>
        <dbReference type="Proteomes" id="UP000000771"/>
    </source>
</evidence>
<feature type="transmembrane region" description="Helical" evidence="1">
    <location>
        <begin position="6"/>
        <end position="25"/>
    </location>
</feature>
<dbReference type="KEGG" id="afo:Afer_0819"/>
<gene>
    <name evidence="2" type="ordered locus">Afer_0819</name>
</gene>
<accession>C7LYF7</accession>
<evidence type="ECO:0000256" key="1">
    <source>
        <dbReference type="SAM" id="Phobius"/>
    </source>
</evidence>
<dbReference type="OrthoDB" id="4578739at2"/>
<sequence length="111" mass="12219">MHVLGLTVLVALGIWIIVALGARWYRSAVEARSLVALVLGVVVAWLANIDLWRLWSLPDLRYGWVGVTLTGLALGGLALLWDGVIGLVSGLYRKVEDEAETLERRDLKRVA</sequence>
<organism evidence="2 3">
    <name type="scientific">Acidimicrobium ferrooxidans (strain DSM 10331 / JCM 15462 / NBRC 103882 / ICP)</name>
    <dbReference type="NCBI Taxonomy" id="525909"/>
    <lineage>
        <taxon>Bacteria</taxon>
        <taxon>Bacillati</taxon>
        <taxon>Actinomycetota</taxon>
        <taxon>Acidimicrobiia</taxon>
        <taxon>Acidimicrobiales</taxon>
        <taxon>Acidimicrobiaceae</taxon>
        <taxon>Acidimicrobium</taxon>
    </lineage>
</organism>
<name>C7LYF7_ACIFD</name>
<reference evidence="2 3" key="1">
    <citation type="journal article" date="2009" name="Stand. Genomic Sci.">
        <title>Complete genome sequence of Acidimicrobium ferrooxidans type strain (ICP).</title>
        <authorList>
            <person name="Clum A."/>
            <person name="Nolan M."/>
            <person name="Lang E."/>
            <person name="Glavina Del Rio T."/>
            <person name="Tice H."/>
            <person name="Copeland A."/>
            <person name="Cheng J.F."/>
            <person name="Lucas S."/>
            <person name="Chen F."/>
            <person name="Bruce D."/>
            <person name="Goodwin L."/>
            <person name="Pitluck S."/>
            <person name="Ivanova N."/>
            <person name="Mavrommatis K."/>
            <person name="Mikhailova N."/>
            <person name="Pati A."/>
            <person name="Chen A."/>
            <person name="Palaniappan K."/>
            <person name="Goker M."/>
            <person name="Spring S."/>
            <person name="Land M."/>
            <person name="Hauser L."/>
            <person name="Chang Y.J."/>
            <person name="Jeffries C.C."/>
            <person name="Chain P."/>
            <person name="Bristow J."/>
            <person name="Eisen J.A."/>
            <person name="Markowitz V."/>
            <person name="Hugenholtz P."/>
            <person name="Kyrpides N.C."/>
            <person name="Klenk H.P."/>
            <person name="Lapidus A."/>
        </authorList>
    </citation>
    <scope>NUCLEOTIDE SEQUENCE [LARGE SCALE GENOMIC DNA]</scope>
    <source>
        <strain evidence="3">DSM 10331 / JCM 15462 / NBRC 103882 / ICP</strain>
    </source>
</reference>
<dbReference type="eggNOG" id="ENOG502ZWAS">
    <property type="taxonomic scope" value="Bacteria"/>
</dbReference>
<keyword evidence="3" id="KW-1185">Reference proteome</keyword>
<evidence type="ECO:0000313" key="2">
    <source>
        <dbReference type="EMBL" id="ACU53765.1"/>
    </source>
</evidence>
<keyword evidence="1" id="KW-1133">Transmembrane helix</keyword>
<dbReference type="AlphaFoldDB" id="C7LYF7"/>
<keyword evidence="1" id="KW-0812">Transmembrane</keyword>
<protein>
    <submittedName>
        <fullName evidence="2">Uncharacterized protein</fullName>
    </submittedName>
</protein>
<dbReference type="Proteomes" id="UP000000771">
    <property type="component" value="Chromosome"/>
</dbReference>
<proteinExistence type="predicted"/>
<feature type="transmembrane region" description="Helical" evidence="1">
    <location>
        <begin position="34"/>
        <end position="55"/>
    </location>
</feature>
<dbReference type="HOGENOM" id="CLU_2152829_0_0_11"/>
<dbReference type="EMBL" id="CP001631">
    <property type="protein sequence ID" value="ACU53765.1"/>
    <property type="molecule type" value="Genomic_DNA"/>
</dbReference>
<keyword evidence="1" id="KW-0472">Membrane</keyword>